<evidence type="ECO:0000313" key="1">
    <source>
        <dbReference type="EMBL" id="MDX8141784.1"/>
    </source>
</evidence>
<reference evidence="1 2" key="2">
    <citation type="submission" date="2023-11" db="EMBL/GenBank/DDBJ databases">
        <authorList>
            <person name="Lara A.C."/>
            <person name="Chronakova A."/>
        </authorList>
    </citation>
    <scope>NUCLEOTIDE SEQUENCE [LARGE SCALE GENOMIC DNA]</scope>
    <source>
        <strain evidence="1 2">BCCO 10_0061</strain>
    </source>
</reference>
<organism evidence="1 2">
    <name type="scientific">Lentzea sokolovensis</name>
    <dbReference type="NCBI Taxonomy" id="3095429"/>
    <lineage>
        <taxon>Bacteria</taxon>
        <taxon>Bacillati</taxon>
        <taxon>Actinomycetota</taxon>
        <taxon>Actinomycetes</taxon>
        <taxon>Pseudonocardiales</taxon>
        <taxon>Pseudonocardiaceae</taxon>
        <taxon>Lentzea</taxon>
    </lineage>
</organism>
<proteinExistence type="predicted"/>
<comment type="caution">
    <text evidence="1">The sequence shown here is derived from an EMBL/GenBank/DDBJ whole genome shotgun (WGS) entry which is preliminary data.</text>
</comment>
<name>A0ABU4URX7_9PSEU</name>
<keyword evidence="2" id="KW-1185">Reference proteome</keyword>
<sequence>MAALQPGFVRTYAHKKVVILTTGLNIGDEDAVLIAPLIAAKPPATTRGVEVKTGYGRRWVLIGRLNTVKPAGLITVWKGPDRLKPDQMKIVLQELDKFPK</sequence>
<reference evidence="1 2" key="1">
    <citation type="submission" date="2023-11" db="EMBL/GenBank/DDBJ databases">
        <title>Lentzea sokolovensis, sp. nov., Lentzea kristufkii, sp. nov., and Lentzea miocenensis, sp. nov., rare actinobacteria from Sokolov Coal Basin, Miocene lacustrine sediment, Czech Republic.</title>
        <authorList>
            <person name="Lara A."/>
            <person name="Kotroba L."/>
            <person name="Nouioui I."/>
            <person name="Neumann-Schaal M."/>
            <person name="Mast Y."/>
            <person name="Chronakova A."/>
        </authorList>
    </citation>
    <scope>NUCLEOTIDE SEQUENCE [LARGE SCALE GENOMIC DNA]</scope>
    <source>
        <strain evidence="1 2">BCCO 10_0061</strain>
    </source>
</reference>
<dbReference type="Proteomes" id="UP001285352">
    <property type="component" value="Unassembled WGS sequence"/>
</dbReference>
<dbReference type="RefSeq" id="WP_319974103.1">
    <property type="nucleotide sequence ID" value="NZ_JAXAVU010000004.1"/>
</dbReference>
<accession>A0ABU4URX7</accession>
<gene>
    <name evidence="1" type="ORF">SK854_06665</name>
</gene>
<dbReference type="EMBL" id="JAXAVU010000004">
    <property type="protein sequence ID" value="MDX8141784.1"/>
    <property type="molecule type" value="Genomic_DNA"/>
</dbReference>
<protein>
    <submittedName>
        <fullName evidence="1">Uncharacterized protein</fullName>
    </submittedName>
</protein>
<evidence type="ECO:0000313" key="2">
    <source>
        <dbReference type="Proteomes" id="UP001285352"/>
    </source>
</evidence>